<feature type="domain" description="Protein kinase" evidence="11">
    <location>
        <begin position="1"/>
        <end position="291"/>
    </location>
</feature>
<keyword evidence="5 12" id="KW-0418">Kinase</keyword>
<dbReference type="EMBL" id="BMAC01000527">
    <property type="protein sequence ID" value="GFP98446.1"/>
    <property type="molecule type" value="Genomic_DNA"/>
</dbReference>
<evidence type="ECO:0000259" key="11">
    <source>
        <dbReference type="PROSITE" id="PS50011"/>
    </source>
</evidence>
<keyword evidence="6 9" id="KW-0067">ATP-binding</keyword>
<evidence type="ECO:0000256" key="6">
    <source>
        <dbReference type="ARBA" id="ARBA00022840"/>
    </source>
</evidence>
<dbReference type="CDD" id="cd14066">
    <property type="entry name" value="STKc_IRAK"/>
    <property type="match status" value="1"/>
</dbReference>
<organism evidence="12 13">
    <name type="scientific">Phtheirospermum japonicum</name>
    <dbReference type="NCBI Taxonomy" id="374723"/>
    <lineage>
        <taxon>Eukaryota</taxon>
        <taxon>Viridiplantae</taxon>
        <taxon>Streptophyta</taxon>
        <taxon>Embryophyta</taxon>
        <taxon>Tracheophyta</taxon>
        <taxon>Spermatophyta</taxon>
        <taxon>Magnoliopsida</taxon>
        <taxon>eudicotyledons</taxon>
        <taxon>Gunneridae</taxon>
        <taxon>Pentapetalae</taxon>
        <taxon>asterids</taxon>
        <taxon>lamiids</taxon>
        <taxon>Lamiales</taxon>
        <taxon>Orobanchaceae</taxon>
        <taxon>Orobanchaceae incertae sedis</taxon>
        <taxon>Phtheirospermum</taxon>
    </lineage>
</organism>
<dbReference type="Proteomes" id="UP000653305">
    <property type="component" value="Unassembled WGS sequence"/>
</dbReference>
<gene>
    <name evidence="12" type="ORF">PHJA_001988500</name>
</gene>
<dbReference type="SMART" id="SM00220">
    <property type="entry name" value="S_TKc"/>
    <property type="match status" value="1"/>
</dbReference>
<keyword evidence="2 10" id="KW-0723">Serine/threonine-protein kinase</keyword>
<dbReference type="Gene3D" id="1.10.510.10">
    <property type="entry name" value="Transferase(Phosphotransferase) domain 1"/>
    <property type="match status" value="1"/>
</dbReference>
<comment type="caution">
    <text evidence="12">The sequence shown here is derived from an EMBL/GenBank/DDBJ whole genome shotgun (WGS) entry which is preliminary data.</text>
</comment>
<sequence>MIGCGGSGEVFKIAVGHENQYVAVKRICSDRKKDDSLEQEFQAEIQILGSVRHANIVKLLCCVSSDDFKLLVYEYMENQSLDKWLHRKKDIVLDWPARLRIAIGAAQGLCYMHHDCSPPILHRDVKSSNILLDSDFKAKISDFGFAKILINKGEPNTMSAVAGSFGYIAPEYAYTSRVDEKVDVYSFGVVLLELVTGREPNVGDEHKGLAEWAWDHYGQEKPIADALDEEIKEARFLEHTVTVFKLGLMCTNSSPASRPSMTEVSQILQRCRSADEIEREAAALVRDDEYSSGYWCSAKKPIGESDSSMVGLL</sequence>
<evidence type="ECO:0000256" key="5">
    <source>
        <dbReference type="ARBA" id="ARBA00022777"/>
    </source>
</evidence>
<dbReference type="InterPro" id="IPR017441">
    <property type="entry name" value="Protein_kinase_ATP_BS"/>
</dbReference>
<dbReference type="EC" id="2.7.11.1" evidence="1"/>
<dbReference type="PIRSF" id="PIRSF000654">
    <property type="entry name" value="Integrin-linked_kinase"/>
    <property type="match status" value="1"/>
</dbReference>
<dbReference type="PANTHER" id="PTHR48005">
    <property type="entry name" value="LEUCINE RICH REPEAT KINASE 2"/>
    <property type="match status" value="1"/>
</dbReference>
<evidence type="ECO:0000256" key="7">
    <source>
        <dbReference type="ARBA" id="ARBA00047899"/>
    </source>
</evidence>
<dbReference type="OrthoDB" id="4062651at2759"/>
<keyword evidence="13" id="KW-1185">Reference proteome</keyword>
<dbReference type="PROSITE" id="PS00108">
    <property type="entry name" value="PROTEIN_KINASE_ST"/>
    <property type="match status" value="1"/>
</dbReference>
<keyword evidence="12" id="KW-0675">Receptor</keyword>
<dbReference type="InterPro" id="IPR011009">
    <property type="entry name" value="Kinase-like_dom_sf"/>
</dbReference>
<dbReference type="InterPro" id="IPR051420">
    <property type="entry name" value="Ser_Thr_Kinases_DiverseReg"/>
</dbReference>
<reference evidence="12" key="1">
    <citation type="submission" date="2020-07" db="EMBL/GenBank/DDBJ databases">
        <title>Ethylene signaling mediates host invasion by parasitic plants.</title>
        <authorList>
            <person name="Yoshida S."/>
        </authorList>
    </citation>
    <scope>NUCLEOTIDE SEQUENCE</scope>
    <source>
        <strain evidence="12">Okayama</strain>
    </source>
</reference>
<comment type="catalytic activity">
    <reaction evidence="8">
        <text>L-seryl-[protein] + ATP = O-phospho-L-seryl-[protein] + ADP + H(+)</text>
        <dbReference type="Rhea" id="RHEA:17989"/>
        <dbReference type="Rhea" id="RHEA-COMP:9863"/>
        <dbReference type="Rhea" id="RHEA-COMP:11604"/>
        <dbReference type="ChEBI" id="CHEBI:15378"/>
        <dbReference type="ChEBI" id="CHEBI:29999"/>
        <dbReference type="ChEBI" id="CHEBI:30616"/>
        <dbReference type="ChEBI" id="CHEBI:83421"/>
        <dbReference type="ChEBI" id="CHEBI:456216"/>
        <dbReference type="EC" id="2.7.11.1"/>
    </reaction>
</comment>
<evidence type="ECO:0000256" key="9">
    <source>
        <dbReference type="PROSITE-ProRule" id="PRU10141"/>
    </source>
</evidence>
<evidence type="ECO:0000313" key="13">
    <source>
        <dbReference type="Proteomes" id="UP000653305"/>
    </source>
</evidence>
<dbReference type="AlphaFoldDB" id="A0A830CGS5"/>
<evidence type="ECO:0000256" key="10">
    <source>
        <dbReference type="RuleBase" id="RU000304"/>
    </source>
</evidence>
<dbReference type="SUPFAM" id="SSF56112">
    <property type="entry name" value="Protein kinase-like (PK-like)"/>
    <property type="match status" value="1"/>
</dbReference>
<evidence type="ECO:0000256" key="3">
    <source>
        <dbReference type="ARBA" id="ARBA00022679"/>
    </source>
</evidence>
<evidence type="ECO:0000313" key="12">
    <source>
        <dbReference type="EMBL" id="GFP98446.1"/>
    </source>
</evidence>
<evidence type="ECO:0000256" key="1">
    <source>
        <dbReference type="ARBA" id="ARBA00012513"/>
    </source>
</evidence>
<keyword evidence="3" id="KW-0808">Transferase</keyword>
<dbReference type="InterPro" id="IPR000719">
    <property type="entry name" value="Prot_kinase_dom"/>
</dbReference>
<accession>A0A830CGS5</accession>
<proteinExistence type="inferred from homology"/>
<name>A0A830CGS5_9LAMI</name>
<dbReference type="PROSITE" id="PS00107">
    <property type="entry name" value="PROTEIN_KINASE_ATP"/>
    <property type="match status" value="1"/>
</dbReference>
<dbReference type="GO" id="GO:0005524">
    <property type="term" value="F:ATP binding"/>
    <property type="evidence" value="ECO:0007669"/>
    <property type="project" value="UniProtKB-UniRule"/>
</dbReference>
<protein>
    <recommendedName>
        <fullName evidence="1">non-specific serine/threonine protein kinase</fullName>
        <ecNumber evidence="1">2.7.11.1</ecNumber>
    </recommendedName>
</protein>
<dbReference type="GO" id="GO:0004674">
    <property type="term" value="F:protein serine/threonine kinase activity"/>
    <property type="evidence" value="ECO:0007669"/>
    <property type="project" value="UniProtKB-KW"/>
</dbReference>
<evidence type="ECO:0000256" key="2">
    <source>
        <dbReference type="ARBA" id="ARBA00022527"/>
    </source>
</evidence>
<feature type="binding site" evidence="9">
    <location>
        <position position="25"/>
    </location>
    <ligand>
        <name>ATP</name>
        <dbReference type="ChEBI" id="CHEBI:30616"/>
    </ligand>
</feature>
<dbReference type="FunFam" id="1.10.510.10:FF:000714">
    <property type="entry name" value="Kinase family with leucine-rich repeat domain-containing protein"/>
    <property type="match status" value="1"/>
</dbReference>
<dbReference type="InterPro" id="IPR008271">
    <property type="entry name" value="Ser/Thr_kinase_AS"/>
</dbReference>
<evidence type="ECO:0000256" key="4">
    <source>
        <dbReference type="ARBA" id="ARBA00022741"/>
    </source>
</evidence>
<dbReference type="Gene3D" id="3.30.200.20">
    <property type="entry name" value="Phosphorylase Kinase, domain 1"/>
    <property type="match status" value="1"/>
</dbReference>
<comment type="similarity">
    <text evidence="10">Belongs to the protein kinase superfamily.</text>
</comment>
<evidence type="ECO:0000256" key="8">
    <source>
        <dbReference type="ARBA" id="ARBA00048679"/>
    </source>
</evidence>
<dbReference type="Pfam" id="PF00069">
    <property type="entry name" value="Pkinase"/>
    <property type="match status" value="1"/>
</dbReference>
<keyword evidence="4 9" id="KW-0547">Nucleotide-binding</keyword>
<dbReference type="PROSITE" id="PS50011">
    <property type="entry name" value="PROTEIN_KINASE_DOM"/>
    <property type="match status" value="1"/>
</dbReference>
<dbReference type="PANTHER" id="PTHR48005:SF85">
    <property type="entry name" value="PROTEIN KINASE DOMAIN-CONTAINING PROTEIN"/>
    <property type="match status" value="1"/>
</dbReference>
<comment type="catalytic activity">
    <reaction evidence="7">
        <text>L-threonyl-[protein] + ATP = O-phospho-L-threonyl-[protein] + ADP + H(+)</text>
        <dbReference type="Rhea" id="RHEA:46608"/>
        <dbReference type="Rhea" id="RHEA-COMP:11060"/>
        <dbReference type="Rhea" id="RHEA-COMP:11605"/>
        <dbReference type="ChEBI" id="CHEBI:15378"/>
        <dbReference type="ChEBI" id="CHEBI:30013"/>
        <dbReference type="ChEBI" id="CHEBI:30616"/>
        <dbReference type="ChEBI" id="CHEBI:61977"/>
        <dbReference type="ChEBI" id="CHEBI:456216"/>
        <dbReference type="EC" id="2.7.11.1"/>
    </reaction>
</comment>